<keyword evidence="2" id="KW-1185">Reference proteome</keyword>
<gene>
    <name evidence="1" type="ORF">LX16_4310</name>
</gene>
<name>A0A562UR48_9ACTN</name>
<proteinExistence type="predicted"/>
<dbReference type="Proteomes" id="UP000321617">
    <property type="component" value="Unassembled WGS sequence"/>
</dbReference>
<dbReference type="OrthoDB" id="3292129at2"/>
<accession>A0A562UR48</accession>
<organism evidence="1 2">
    <name type="scientific">Stackebrandtia albiflava</name>
    <dbReference type="NCBI Taxonomy" id="406432"/>
    <lineage>
        <taxon>Bacteria</taxon>
        <taxon>Bacillati</taxon>
        <taxon>Actinomycetota</taxon>
        <taxon>Actinomycetes</taxon>
        <taxon>Glycomycetales</taxon>
        <taxon>Glycomycetaceae</taxon>
        <taxon>Stackebrandtia</taxon>
    </lineage>
</organism>
<comment type="caution">
    <text evidence="1">The sequence shown here is derived from an EMBL/GenBank/DDBJ whole genome shotgun (WGS) entry which is preliminary data.</text>
</comment>
<dbReference type="AlphaFoldDB" id="A0A562UR48"/>
<reference evidence="1 2" key="1">
    <citation type="journal article" date="2013" name="Stand. Genomic Sci.">
        <title>Genomic Encyclopedia of Type Strains, Phase I: The one thousand microbial genomes (KMG-I) project.</title>
        <authorList>
            <person name="Kyrpides N.C."/>
            <person name="Woyke T."/>
            <person name="Eisen J.A."/>
            <person name="Garrity G."/>
            <person name="Lilburn T.G."/>
            <person name="Beck B.J."/>
            <person name="Whitman W.B."/>
            <person name="Hugenholtz P."/>
            <person name="Klenk H.P."/>
        </authorList>
    </citation>
    <scope>NUCLEOTIDE SEQUENCE [LARGE SCALE GENOMIC DNA]</scope>
    <source>
        <strain evidence="1 2">DSM 45044</strain>
    </source>
</reference>
<dbReference type="RefSeq" id="WP_147142189.1">
    <property type="nucleotide sequence ID" value="NZ_BAABIJ010000004.1"/>
</dbReference>
<sequence>MPDFQERLNSLKVTVTSPDNQIKAHLVAGEQLTLAFRPNTYERYDEDRLSDQLAKLATLAWVGYRRGWKQAKADTRGVPVSEVEEQHWDARYRRYDEDIANLVAQGSSRSGLIQLRSKGLAYWKVRIAPGTLRQLDEPAFVRETVGAFAALQRDSKMKTTVLKDRHFGLNLPPEVRAQFPVLEMEY</sequence>
<evidence type="ECO:0000313" key="2">
    <source>
        <dbReference type="Proteomes" id="UP000321617"/>
    </source>
</evidence>
<protein>
    <submittedName>
        <fullName evidence="1">Uncharacterized protein</fullName>
    </submittedName>
</protein>
<dbReference type="EMBL" id="VLLL01000008">
    <property type="protein sequence ID" value="TWJ08090.1"/>
    <property type="molecule type" value="Genomic_DNA"/>
</dbReference>
<evidence type="ECO:0000313" key="1">
    <source>
        <dbReference type="EMBL" id="TWJ08090.1"/>
    </source>
</evidence>